<dbReference type="Pfam" id="PF03638">
    <property type="entry name" value="TCR"/>
    <property type="match status" value="2"/>
</dbReference>
<evidence type="ECO:0000256" key="4">
    <source>
        <dbReference type="SAM" id="MobiDB-lite"/>
    </source>
</evidence>
<gene>
    <name evidence="6" type="ORF">KFL_002640050</name>
</gene>
<name>A0A0U9HSQ2_KLENI</name>
<dbReference type="InterPro" id="IPR033467">
    <property type="entry name" value="Tesmin/TSO1-like_CXC"/>
</dbReference>
<dbReference type="PANTHER" id="PTHR12446:SF34">
    <property type="entry name" value="PROTEIN LIN-54 HOMOLOG"/>
    <property type="match status" value="1"/>
</dbReference>
<protein>
    <recommendedName>
        <fullName evidence="5">CRC domain-containing protein</fullName>
    </recommendedName>
</protein>
<feature type="region of interest" description="Disordered" evidence="4">
    <location>
        <begin position="560"/>
        <end position="626"/>
    </location>
</feature>
<feature type="region of interest" description="Disordered" evidence="4">
    <location>
        <begin position="800"/>
        <end position="939"/>
    </location>
</feature>
<feature type="region of interest" description="Disordered" evidence="4">
    <location>
        <begin position="1"/>
        <end position="287"/>
    </location>
</feature>
<sequence>MEGGAVREQGGLVRPAAGAQQQAGRLAQAGAAPASLPPRAGEGEWGMANNQAPRDDRTAHTVPGSVRLAVQDGHGVGQIQRPPHTVVLAAEEQPSRRQGQAGQKHASTTARPVGSPLPGALLPASAPPAGHSEAAGLGASNGGMQAARNSFQGGARQQPDNATWEAPGGVGAAKPGAPQLSSPGRRGDAPSAASHLAQPVRHPAPRFLGGSSQQGSAALRQPLPFGVHLMAGEAGGGRQHQPAGSRQGLPSQGGLPSRGSAAPGSSPVTAWPSGPACPPSQLPSPRLIVRSMDPSHARALSPPGRPAPDGALRKPVRHLDFGAQPYGLPAPPHQTAAHSWGPALPAASFLQGPSPHTAPLPATSSSSPTWLLVRLELSLRASPCVRCLLAARPVPGASPYRGLRAAPDKPEPPPKKKQCNCKNSRCLKLYCECFASGHYCGPECNCQGCCNNAENEVTRQEAVEATLERNPNAFRPKIAPSPDVKNEQEAAAPAAFLADPAATEAPVAGHHHKGCHCKKSGCLKKYCECFQAGVLCTDACKCIDCKNFDGSDERRLLLAGSIDPAPQGPPGYAAPSPPPFKKARLQDRALQSPPQAKPAQGGSGAKSIPGSSYPAGRAPQKPPTRSLLSGVVKADAVQELCKLLAIVTQEVANNFEAQHPGLLAAQQHRQEAAFAAAAARSDDGGRPGTSDDGAHTAVEERRAGGGSPAGQGPGPGEAEEQSPEALLLSCDEELPAEKEVQVALPGGLYGGADEGGGEGAAARLYAAQEQTVLEEFASCLKKIISVGQKRLRQYEETLSPMRPAYSGPPPLHYRPPPAPAGSAFPQRFPAGQAPPASRQPGGAGRYVPQYHQQAPQQQQRGPAVGPAPYRPAYQQQQQQWQPAQAGRQASFRPVQQLPAGWGPAPLALGQPVPRASYPNVAQPPPPLGQPLPSQRHPAVRPTRQVLMRPLAPPHFGQHLRPGGVLPSGFNMQGPRPHLFQPGSGAQNQTAPRGRAPLAPPKVAASPPTLTSGGADNQAGGGPGLR</sequence>
<comment type="subcellular location">
    <subcellularLocation>
        <location evidence="1">Nucleus</location>
    </subcellularLocation>
</comment>
<evidence type="ECO:0000313" key="7">
    <source>
        <dbReference type="Proteomes" id="UP000054558"/>
    </source>
</evidence>
<feature type="compositionally biased region" description="Basic and acidic residues" evidence="4">
    <location>
        <begin position="692"/>
        <end position="703"/>
    </location>
</feature>
<evidence type="ECO:0000259" key="5">
    <source>
        <dbReference type="PROSITE" id="PS51634"/>
    </source>
</evidence>
<feature type="compositionally biased region" description="Low complexity" evidence="4">
    <location>
        <begin position="114"/>
        <end position="130"/>
    </location>
</feature>
<feature type="domain" description="CRC" evidence="5">
    <location>
        <begin position="415"/>
        <end position="550"/>
    </location>
</feature>
<accession>A0A0U9HSQ2</accession>
<feature type="compositionally biased region" description="Low complexity" evidence="4">
    <location>
        <begin position="253"/>
        <end position="267"/>
    </location>
</feature>
<dbReference type="AlphaFoldDB" id="A0A0U9HSQ2"/>
<feature type="compositionally biased region" description="Polar residues" evidence="4">
    <location>
        <begin position="96"/>
        <end position="110"/>
    </location>
</feature>
<dbReference type="EMBL" id="DF237213">
    <property type="protein sequence ID" value="GAQ85983.1"/>
    <property type="molecule type" value="Genomic_DNA"/>
</dbReference>
<evidence type="ECO:0000256" key="2">
    <source>
        <dbReference type="ARBA" id="ARBA00007267"/>
    </source>
</evidence>
<dbReference type="PANTHER" id="PTHR12446">
    <property type="entry name" value="TESMIN/TSO1-RELATED"/>
    <property type="match status" value="1"/>
</dbReference>
<comment type="similarity">
    <text evidence="2">Belongs to the lin-54 family.</text>
</comment>
<evidence type="ECO:0000256" key="3">
    <source>
        <dbReference type="ARBA" id="ARBA00023242"/>
    </source>
</evidence>
<dbReference type="GO" id="GO:0005634">
    <property type="term" value="C:nucleus"/>
    <property type="evidence" value="ECO:0000318"/>
    <property type="project" value="GO_Central"/>
</dbReference>
<feature type="compositionally biased region" description="Low complexity" evidence="4">
    <location>
        <begin position="14"/>
        <end position="38"/>
    </location>
</feature>
<feature type="compositionally biased region" description="Gly residues" evidence="4">
    <location>
        <begin position="704"/>
        <end position="715"/>
    </location>
</feature>
<dbReference type="GO" id="GO:0006355">
    <property type="term" value="P:regulation of DNA-templated transcription"/>
    <property type="evidence" value="ECO:0000318"/>
    <property type="project" value="GO_Central"/>
</dbReference>
<evidence type="ECO:0000256" key="1">
    <source>
        <dbReference type="ARBA" id="ARBA00004123"/>
    </source>
</evidence>
<feature type="compositionally biased region" description="Low complexity" evidence="4">
    <location>
        <begin position="846"/>
        <end position="889"/>
    </location>
</feature>
<keyword evidence="7" id="KW-1185">Reference proteome</keyword>
<keyword evidence="3" id="KW-0539">Nucleus</keyword>
<organism evidence="6 7">
    <name type="scientific">Klebsormidium nitens</name>
    <name type="common">Green alga</name>
    <name type="synonym">Ulothrix nitens</name>
    <dbReference type="NCBI Taxonomy" id="105231"/>
    <lineage>
        <taxon>Eukaryota</taxon>
        <taxon>Viridiplantae</taxon>
        <taxon>Streptophyta</taxon>
        <taxon>Klebsormidiophyceae</taxon>
        <taxon>Klebsormidiales</taxon>
        <taxon>Klebsormidiaceae</taxon>
        <taxon>Klebsormidium</taxon>
    </lineage>
</organism>
<dbReference type="OrthoDB" id="2021124at2759"/>
<feature type="region of interest" description="Disordered" evidence="4">
    <location>
        <begin position="673"/>
        <end position="724"/>
    </location>
</feature>
<feature type="region of interest" description="Disordered" evidence="4">
    <location>
        <begin position="952"/>
        <end position="1025"/>
    </location>
</feature>
<dbReference type="STRING" id="105231.A0A0U9HSQ2"/>
<proteinExistence type="inferred from homology"/>
<reference evidence="6 7" key="1">
    <citation type="journal article" date="2014" name="Nat. Commun.">
        <title>Klebsormidium flaccidum genome reveals primary factors for plant terrestrial adaptation.</title>
        <authorList>
            <person name="Hori K."/>
            <person name="Maruyama F."/>
            <person name="Fujisawa T."/>
            <person name="Togashi T."/>
            <person name="Yamamoto N."/>
            <person name="Seo M."/>
            <person name="Sato S."/>
            <person name="Yamada T."/>
            <person name="Mori H."/>
            <person name="Tajima N."/>
            <person name="Moriyama T."/>
            <person name="Ikeuchi M."/>
            <person name="Watanabe M."/>
            <person name="Wada H."/>
            <person name="Kobayashi K."/>
            <person name="Saito M."/>
            <person name="Masuda T."/>
            <person name="Sasaki-Sekimoto Y."/>
            <person name="Mashiguchi K."/>
            <person name="Awai K."/>
            <person name="Shimojima M."/>
            <person name="Masuda S."/>
            <person name="Iwai M."/>
            <person name="Nobusawa T."/>
            <person name="Narise T."/>
            <person name="Kondo S."/>
            <person name="Saito H."/>
            <person name="Sato R."/>
            <person name="Murakawa M."/>
            <person name="Ihara Y."/>
            <person name="Oshima-Yamada Y."/>
            <person name="Ohtaka K."/>
            <person name="Satoh M."/>
            <person name="Sonobe K."/>
            <person name="Ishii M."/>
            <person name="Ohtani R."/>
            <person name="Kanamori-Sato M."/>
            <person name="Honoki R."/>
            <person name="Miyazaki D."/>
            <person name="Mochizuki H."/>
            <person name="Umetsu J."/>
            <person name="Higashi K."/>
            <person name="Shibata D."/>
            <person name="Kamiya Y."/>
            <person name="Sato N."/>
            <person name="Nakamura Y."/>
            <person name="Tabata S."/>
            <person name="Ida S."/>
            <person name="Kurokawa K."/>
            <person name="Ohta H."/>
        </authorList>
    </citation>
    <scope>NUCLEOTIDE SEQUENCE [LARGE SCALE GENOMIC DNA]</scope>
    <source>
        <strain evidence="6 7">NIES-2285</strain>
    </source>
</reference>
<dbReference type="SMART" id="SM01114">
    <property type="entry name" value="CXC"/>
    <property type="match status" value="2"/>
</dbReference>
<dbReference type="InterPro" id="IPR005172">
    <property type="entry name" value="CRC"/>
</dbReference>
<dbReference type="InterPro" id="IPR028307">
    <property type="entry name" value="Lin-54_fam"/>
</dbReference>
<feature type="compositionally biased region" description="Pro residues" evidence="4">
    <location>
        <begin position="806"/>
        <end position="819"/>
    </location>
</feature>
<dbReference type="PROSITE" id="PS51634">
    <property type="entry name" value="CRC"/>
    <property type="match status" value="1"/>
</dbReference>
<evidence type="ECO:0000313" key="6">
    <source>
        <dbReference type="EMBL" id="GAQ85983.1"/>
    </source>
</evidence>
<dbReference type="OMA" id="LHASCIC"/>
<dbReference type="Proteomes" id="UP000054558">
    <property type="component" value="Unassembled WGS sequence"/>
</dbReference>